<gene>
    <name evidence="2" type="ORF">CSOJ01_09384</name>
</gene>
<dbReference type="InterPro" id="IPR040976">
    <property type="entry name" value="Pkinase_fungal"/>
</dbReference>
<dbReference type="GO" id="GO:0016301">
    <property type="term" value="F:kinase activity"/>
    <property type="evidence" value="ECO:0007669"/>
    <property type="project" value="UniProtKB-KW"/>
</dbReference>
<sequence>MHGPMSGYIRKYFGDFQYVCRGALLEIWAAGRVCGCYAVPPTAPSPSDFLSWFSDYLSRELGDARGSWHISIGYAAADHETAGARLLLSMPASYASNSQAGWDHVQVIGQFYQRDSVDYQDGLLQLCRYAHQVFASQPTRLFLLGFYTRGALIELWTTFDRSGLYCSDVYDLRKDFIQFVSVILSYQQMTRQALGELGIIETDQGGTYITLDGATMIPSEKLYLESQPIASRESLVGSGTTCYRARVPESNEWSYVLKFKWRWARERPEDEFLKLAKDKSVWGPVSLEY</sequence>
<dbReference type="EMBL" id="WIGN01000178">
    <property type="protein sequence ID" value="KAF6805585.1"/>
    <property type="molecule type" value="Genomic_DNA"/>
</dbReference>
<dbReference type="AlphaFoldDB" id="A0A8H6J323"/>
<protein>
    <submittedName>
        <fullName evidence="2">Serine threonine-protein kinase sgk2</fullName>
    </submittedName>
</protein>
<comment type="caution">
    <text evidence="2">The sequence shown here is derived from an EMBL/GenBank/DDBJ whole genome shotgun (WGS) entry which is preliminary data.</text>
</comment>
<name>A0A8H6J323_9PEZI</name>
<proteinExistence type="predicted"/>
<reference evidence="2 3" key="1">
    <citation type="journal article" date="2020" name="Phytopathology">
        <title>Genome Sequence Resources of Colletotrichum truncatum, C. plurivorum, C. musicola, and C. sojae: Four Species Pathogenic to Soybean (Glycine max).</title>
        <authorList>
            <person name="Rogerio F."/>
            <person name="Boufleur T.R."/>
            <person name="Ciampi-Guillardi M."/>
            <person name="Sukno S.A."/>
            <person name="Thon M.R."/>
            <person name="Massola Junior N.S."/>
            <person name="Baroncelli R."/>
        </authorList>
    </citation>
    <scope>NUCLEOTIDE SEQUENCE [LARGE SCALE GENOMIC DNA]</scope>
    <source>
        <strain evidence="2 3">LFN0009</strain>
    </source>
</reference>
<feature type="domain" description="Fungal-type protein kinase" evidence="1">
    <location>
        <begin position="95"/>
        <end position="283"/>
    </location>
</feature>
<dbReference type="Proteomes" id="UP000652219">
    <property type="component" value="Unassembled WGS sequence"/>
</dbReference>
<accession>A0A8H6J323</accession>
<keyword evidence="2" id="KW-0808">Transferase</keyword>
<evidence type="ECO:0000313" key="2">
    <source>
        <dbReference type="EMBL" id="KAF6805585.1"/>
    </source>
</evidence>
<keyword evidence="3" id="KW-1185">Reference proteome</keyword>
<keyword evidence="2" id="KW-0418">Kinase</keyword>
<evidence type="ECO:0000259" key="1">
    <source>
        <dbReference type="Pfam" id="PF17667"/>
    </source>
</evidence>
<evidence type="ECO:0000313" key="3">
    <source>
        <dbReference type="Proteomes" id="UP000652219"/>
    </source>
</evidence>
<dbReference type="PANTHER" id="PTHR38248:SF2">
    <property type="entry name" value="FUNK1 11"/>
    <property type="match status" value="1"/>
</dbReference>
<dbReference type="Pfam" id="PF17667">
    <property type="entry name" value="Pkinase_fungal"/>
    <property type="match status" value="1"/>
</dbReference>
<dbReference type="PANTHER" id="PTHR38248">
    <property type="entry name" value="FUNK1 6"/>
    <property type="match status" value="1"/>
</dbReference>
<organism evidence="2 3">
    <name type="scientific">Colletotrichum sojae</name>
    <dbReference type="NCBI Taxonomy" id="2175907"/>
    <lineage>
        <taxon>Eukaryota</taxon>
        <taxon>Fungi</taxon>
        <taxon>Dikarya</taxon>
        <taxon>Ascomycota</taxon>
        <taxon>Pezizomycotina</taxon>
        <taxon>Sordariomycetes</taxon>
        <taxon>Hypocreomycetidae</taxon>
        <taxon>Glomerellales</taxon>
        <taxon>Glomerellaceae</taxon>
        <taxon>Colletotrichum</taxon>
        <taxon>Colletotrichum orchidearum species complex</taxon>
    </lineage>
</organism>